<keyword evidence="2" id="KW-1185">Reference proteome</keyword>
<name>A0AAN9M8X3_CANGL</name>
<accession>A0AAN9M8X3</accession>
<sequence length="84" mass="9691">MDISKGNPKKPNKYCRVVNWPSHVYAVNIRSLTSRLIYVEAYARRFEKGIAKVDAMLAPTLELPCKQVLGYLDHEPKTFPKAWQ</sequence>
<dbReference type="AlphaFoldDB" id="A0AAN9M8X3"/>
<organism evidence="1 2">
    <name type="scientific">Canavalia gladiata</name>
    <name type="common">Sword bean</name>
    <name type="synonym">Dolichos gladiatus</name>
    <dbReference type="NCBI Taxonomy" id="3824"/>
    <lineage>
        <taxon>Eukaryota</taxon>
        <taxon>Viridiplantae</taxon>
        <taxon>Streptophyta</taxon>
        <taxon>Embryophyta</taxon>
        <taxon>Tracheophyta</taxon>
        <taxon>Spermatophyta</taxon>
        <taxon>Magnoliopsida</taxon>
        <taxon>eudicotyledons</taxon>
        <taxon>Gunneridae</taxon>
        <taxon>Pentapetalae</taxon>
        <taxon>rosids</taxon>
        <taxon>fabids</taxon>
        <taxon>Fabales</taxon>
        <taxon>Fabaceae</taxon>
        <taxon>Papilionoideae</taxon>
        <taxon>50 kb inversion clade</taxon>
        <taxon>NPAAA clade</taxon>
        <taxon>indigoferoid/millettioid clade</taxon>
        <taxon>Phaseoleae</taxon>
        <taxon>Canavalia</taxon>
    </lineage>
</organism>
<dbReference type="EMBL" id="JAYMYQ010000002">
    <property type="protein sequence ID" value="KAK7350430.1"/>
    <property type="molecule type" value="Genomic_DNA"/>
</dbReference>
<gene>
    <name evidence="1" type="ORF">VNO77_09065</name>
</gene>
<evidence type="ECO:0000313" key="1">
    <source>
        <dbReference type="EMBL" id="KAK7350430.1"/>
    </source>
</evidence>
<comment type="caution">
    <text evidence="1">The sequence shown here is derived from an EMBL/GenBank/DDBJ whole genome shotgun (WGS) entry which is preliminary data.</text>
</comment>
<reference evidence="1 2" key="1">
    <citation type="submission" date="2024-01" db="EMBL/GenBank/DDBJ databases">
        <title>The genomes of 5 underutilized Papilionoideae crops provide insights into root nodulation and disease resistanc.</title>
        <authorList>
            <person name="Jiang F."/>
        </authorList>
    </citation>
    <scope>NUCLEOTIDE SEQUENCE [LARGE SCALE GENOMIC DNA]</scope>
    <source>
        <strain evidence="1">LVBAO_FW01</strain>
        <tissue evidence="1">Leaves</tissue>
    </source>
</reference>
<dbReference type="Proteomes" id="UP001367508">
    <property type="component" value="Unassembled WGS sequence"/>
</dbReference>
<evidence type="ECO:0000313" key="2">
    <source>
        <dbReference type="Proteomes" id="UP001367508"/>
    </source>
</evidence>
<protein>
    <submittedName>
        <fullName evidence="1">Uncharacterized protein</fullName>
    </submittedName>
</protein>
<proteinExistence type="predicted"/>